<dbReference type="GO" id="GO:0003677">
    <property type="term" value="F:DNA binding"/>
    <property type="evidence" value="ECO:0007669"/>
    <property type="project" value="InterPro"/>
</dbReference>
<dbReference type="GeneID" id="61926878"/>
<evidence type="ECO:0000313" key="3">
    <source>
        <dbReference type="Proteomes" id="UP000503330"/>
    </source>
</evidence>
<dbReference type="AlphaFoldDB" id="A0AAP9SG94"/>
<gene>
    <name evidence="2" type="ORF">G4D54_15035</name>
</gene>
<feature type="domain" description="Transposase IS4-like" evidence="1">
    <location>
        <begin position="113"/>
        <end position="351"/>
    </location>
</feature>
<dbReference type="Proteomes" id="UP000503330">
    <property type="component" value="Chromosome"/>
</dbReference>
<evidence type="ECO:0000259" key="1">
    <source>
        <dbReference type="Pfam" id="PF01609"/>
    </source>
</evidence>
<dbReference type="InterPro" id="IPR012337">
    <property type="entry name" value="RNaseH-like_sf"/>
</dbReference>
<evidence type="ECO:0000313" key="2">
    <source>
        <dbReference type="EMBL" id="QJA03661.1"/>
    </source>
</evidence>
<organism evidence="2 3">
    <name type="scientific">Clostridium innocuum</name>
    <dbReference type="NCBI Taxonomy" id="1522"/>
    <lineage>
        <taxon>Bacteria</taxon>
        <taxon>Bacillati</taxon>
        <taxon>Bacillota</taxon>
        <taxon>Clostridia</taxon>
        <taxon>Eubacteriales</taxon>
        <taxon>Clostridiaceae</taxon>
        <taxon>Clostridium</taxon>
    </lineage>
</organism>
<proteinExistence type="predicted"/>
<dbReference type="Pfam" id="PF01609">
    <property type="entry name" value="DDE_Tnp_1"/>
    <property type="match status" value="1"/>
</dbReference>
<protein>
    <submittedName>
        <fullName evidence="2">Transposase</fullName>
    </submittedName>
</protein>
<dbReference type="GO" id="GO:0004803">
    <property type="term" value="F:transposase activity"/>
    <property type="evidence" value="ECO:0007669"/>
    <property type="project" value="InterPro"/>
</dbReference>
<dbReference type="RefSeq" id="WP_002609863.1">
    <property type="nucleotide sequence ID" value="NZ_BAAACC010000010.1"/>
</dbReference>
<reference evidence="2 3" key="1">
    <citation type="submission" date="2020-02" db="EMBL/GenBank/DDBJ databases">
        <authorList>
            <person name="Kociolek L.K."/>
            <person name="Ozer E.A."/>
        </authorList>
    </citation>
    <scope>NUCLEOTIDE SEQUENCE [LARGE SCALE GENOMIC DNA]</scope>
    <source>
        <strain evidence="2 3">ATCC 14501</strain>
    </source>
</reference>
<sequence length="446" mass="52836">MSYFSSKLLHTFDGMLKDADRLKNELHFVTREGSDFSRKARKLSFKDTIRCILSMSGKPIREELLDFFDYGKHTPTASAFVQARPKITPYAFHFLFDEINKSFPSSLTHKGYRLIPIDKNDMDTLYTSGSKGKHLSSYHINASYDILNHRYVDMIIQGIYSLNEMEAMWTMASRFHENKTIFIADRNYATWNNMAYIMNSDRYFLIRSKDIHSHTGILKKFNFPDEEFDEDICISLTTKHTKEIRMHPESYRLLSTTSTFDFLDELYPYFTMRFRVVRFKLGNREGYESIATNLDRERFCTADIKELYHQQWGIEISFRHLKYSANLFAIHAKKRLNIQQEIWARMILYNMSFILIMHVENEKINNKDRKTEYKYAINITRRFIIAVIIYDGVKEKAGFRLILKPPFQMKYCRFAPIASFVEMCVHNLLCALTIAFHKSNFIITLF</sequence>
<accession>A0AAP9SG94</accession>
<dbReference type="InterPro" id="IPR002559">
    <property type="entry name" value="Transposase_11"/>
</dbReference>
<dbReference type="PANTHER" id="PTHR33258">
    <property type="entry name" value="TRANSPOSASE INSL FOR INSERTION SEQUENCE ELEMENT IS186A-RELATED"/>
    <property type="match status" value="1"/>
</dbReference>
<name>A0AAP9SG94_CLOIN</name>
<dbReference type="GO" id="GO:0006313">
    <property type="term" value="P:DNA transposition"/>
    <property type="evidence" value="ECO:0007669"/>
    <property type="project" value="InterPro"/>
</dbReference>
<dbReference type="EMBL" id="CP048838">
    <property type="protein sequence ID" value="QJA03661.1"/>
    <property type="molecule type" value="Genomic_DNA"/>
</dbReference>
<dbReference type="SUPFAM" id="SSF53098">
    <property type="entry name" value="Ribonuclease H-like"/>
    <property type="match status" value="1"/>
</dbReference>
<dbReference type="PANTHER" id="PTHR33258:SF1">
    <property type="entry name" value="TRANSPOSASE INSL FOR INSERTION SEQUENCE ELEMENT IS186A-RELATED"/>
    <property type="match status" value="1"/>
</dbReference>